<dbReference type="Gene3D" id="2.40.50.100">
    <property type="match status" value="1"/>
</dbReference>
<organism evidence="9">
    <name type="scientific">mine drainage metagenome</name>
    <dbReference type="NCBI Taxonomy" id="410659"/>
    <lineage>
        <taxon>unclassified sequences</taxon>
        <taxon>metagenomes</taxon>
        <taxon>ecological metagenomes</taxon>
    </lineage>
</organism>
<dbReference type="InterPro" id="IPR058627">
    <property type="entry name" value="MdtA-like_C"/>
</dbReference>
<keyword evidence="4" id="KW-0472">Membrane</keyword>
<dbReference type="InterPro" id="IPR006143">
    <property type="entry name" value="RND_pump_MFP"/>
</dbReference>
<feature type="domain" description="Multidrug resistance protein MdtA-like C-terminal permuted SH3" evidence="8">
    <location>
        <begin position="319"/>
        <end position="372"/>
    </location>
</feature>
<accession>A0A1J5RAG0</accession>
<dbReference type="AlphaFoldDB" id="A0A1J5RAG0"/>
<sequence>MEKRVSSNDIQTPLRKSPPANLKFKAMVALAIAIGVVAWGLTSRMKDKTTLENVKQEQLIPTVSVIQPALRQDAQVLTLPGNLQAYYSATVYARVNGYLRHWLVDIGDKVKAGQQMADIETPELDQQLKQSEANLDTAIANVKLTEITSARWQNLLKSDSVSQQEADEKKGDFEAKQALVAAAKADVERLRALESFKRITAPFDGVVTDRKTDIGALINAGHDAGHELFTVADVHKLRLYVDVPQNYANQIYMGMKAQFDVPEHPGQTFTAVLSNNSRSVNESSGTVLIQLDVDNKDRKLMPGGYGSVHFDLPRDTQSVQIPASALKFQKNGLTVATLTPDNRVAYRSIQISRDLGAVVEIATGLSVNDRIIDNPPDFMEEGDKVNVGGQPETRSTGESK</sequence>
<dbReference type="SUPFAM" id="SSF111369">
    <property type="entry name" value="HlyD-like secretion proteins"/>
    <property type="match status" value="1"/>
</dbReference>
<evidence type="ECO:0000259" key="7">
    <source>
        <dbReference type="Pfam" id="PF25954"/>
    </source>
</evidence>
<dbReference type="PANTHER" id="PTHR30469">
    <property type="entry name" value="MULTIDRUG RESISTANCE PROTEIN MDTA"/>
    <property type="match status" value="1"/>
</dbReference>
<dbReference type="Pfam" id="PF25954">
    <property type="entry name" value="Beta-barrel_RND_2"/>
    <property type="match status" value="1"/>
</dbReference>
<dbReference type="PANTHER" id="PTHR30469:SF37">
    <property type="entry name" value="RAGD PROTEIN"/>
    <property type="match status" value="1"/>
</dbReference>
<dbReference type="Pfam" id="PF25917">
    <property type="entry name" value="BSH_RND"/>
    <property type="match status" value="1"/>
</dbReference>
<feature type="transmembrane region" description="Helical" evidence="4">
    <location>
        <begin position="24"/>
        <end position="42"/>
    </location>
</feature>
<dbReference type="Gene3D" id="1.10.287.470">
    <property type="entry name" value="Helix hairpin bin"/>
    <property type="match status" value="1"/>
</dbReference>
<dbReference type="EMBL" id="MLJW01000216">
    <property type="protein sequence ID" value="OIQ93056.1"/>
    <property type="molecule type" value="Genomic_DNA"/>
</dbReference>
<keyword evidence="4" id="KW-0812">Transmembrane</keyword>
<dbReference type="Pfam" id="PF25876">
    <property type="entry name" value="HH_MFP_RND"/>
    <property type="match status" value="1"/>
</dbReference>
<dbReference type="InterPro" id="IPR058625">
    <property type="entry name" value="MdtA-like_BSH"/>
</dbReference>
<comment type="caution">
    <text evidence="9">The sequence shown here is derived from an EMBL/GenBank/DDBJ whole genome shotgun (WGS) entry which is preliminary data.</text>
</comment>
<keyword evidence="2" id="KW-0813">Transport</keyword>
<gene>
    <name evidence="9" type="primary">mdtA_30</name>
    <name evidence="9" type="ORF">GALL_250320</name>
</gene>
<evidence type="ECO:0000256" key="1">
    <source>
        <dbReference type="ARBA" id="ARBA00004196"/>
    </source>
</evidence>
<evidence type="ECO:0000259" key="6">
    <source>
        <dbReference type="Pfam" id="PF25917"/>
    </source>
</evidence>
<feature type="region of interest" description="Disordered" evidence="3">
    <location>
        <begin position="373"/>
        <end position="400"/>
    </location>
</feature>
<dbReference type="InterPro" id="IPR058792">
    <property type="entry name" value="Beta-barrel_RND_2"/>
</dbReference>
<dbReference type="GO" id="GO:0015562">
    <property type="term" value="F:efflux transmembrane transporter activity"/>
    <property type="evidence" value="ECO:0007669"/>
    <property type="project" value="TreeGrafter"/>
</dbReference>
<dbReference type="Pfam" id="PF25967">
    <property type="entry name" value="RND-MFP_C"/>
    <property type="match status" value="1"/>
</dbReference>
<dbReference type="InterPro" id="IPR058624">
    <property type="entry name" value="MdtA-like_HH"/>
</dbReference>
<keyword evidence="4" id="KW-1133">Transmembrane helix</keyword>
<feature type="domain" description="Multidrug resistance protein MdtA-like alpha-helical hairpin" evidence="5">
    <location>
        <begin position="127"/>
        <end position="188"/>
    </location>
</feature>
<evidence type="ECO:0000313" key="9">
    <source>
        <dbReference type="EMBL" id="OIQ93056.1"/>
    </source>
</evidence>
<evidence type="ECO:0000259" key="5">
    <source>
        <dbReference type="Pfam" id="PF25876"/>
    </source>
</evidence>
<dbReference type="GO" id="GO:1990281">
    <property type="term" value="C:efflux pump complex"/>
    <property type="evidence" value="ECO:0007669"/>
    <property type="project" value="TreeGrafter"/>
</dbReference>
<dbReference type="NCBIfam" id="TIGR01730">
    <property type="entry name" value="RND_mfp"/>
    <property type="match status" value="1"/>
</dbReference>
<evidence type="ECO:0000256" key="3">
    <source>
        <dbReference type="SAM" id="MobiDB-lite"/>
    </source>
</evidence>
<dbReference type="Gene3D" id="2.40.420.20">
    <property type="match status" value="1"/>
</dbReference>
<comment type="subcellular location">
    <subcellularLocation>
        <location evidence="1">Cell envelope</location>
    </subcellularLocation>
</comment>
<evidence type="ECO:0000256" key="2">
    <source>
        <dbReference type="ARBA" id="ARBA00022448"/>
    </source>
</evidence>
<name>A0A1J5RAG0_9ZZZZ</name>
<protein>
    <submittedName>
        <fullName evidence="9">Multidrug resistance protein MdtA</fullName>
    </submittedName>
</protein>
<dbReference type="Gene3D" id="2.40.30.170">
    <property type="match status" value="1"/>
</dbReference>
<evidence type="ECO:0000259" key="8">
    <source>
        <dbReference type="Pfam" id="PF25967"/>
    </source>
</evidence>
<feature type="domain" description="CusB-like beta-barrel" evidence="7">
    <location>
        <begin position="240"/>
        <end position="311"/>
    </location>
</feature>
<feature type="domain" description="Multidrug resistance protein MdtA-like barrel-sandwich hybrid" evidence="6">
    <location>
        <begin position="89"/>
        <end position="224"/>
    </location>
</feature>
<reference evidence="9" key="1">
    <citation type="submission" date="2016-10" db="EMBL/GenBank/DDBJ databases">
        <title>Sequence of Gallionella enrichment culture.</title>
        <authorList>
            <person name="Poehlein A."/>
            <person name="Muehling M."/>
            <person name="Daniel R."/>
        </authorList>
    </citation>
    <scope>NUCLEOTIDE SEQUENCE</scope>
</reference>
<proteinExistence type="predicted"/>
<evidence type="ECO:0000256" key="4">
    <source>
        <dbReference type="SAM" id="Phobius"/>
    </source>
</evidence>